<name>A0ABS2QMX1_9BACI</name>
<sequence>MLNQKKGELLKVLFAVSSFTKPILKYIVDFGTMLIFASGARILSKGNPTGVKCERRPAPAVSECPPVVQLRTAFLVVLDRSPHFLLQSTGNLTELLLKIPFILRHSTVTIQNQSPHIWYKGGKNRITFAGLP</sequence>
<evidence type="ECO:0000313" key="1">
    <source>
        <dbReference type="EMBL" id="MBM7694520.1"/>
    </source>
</evidence>
<reference evidence="1 2" key="1">
    <citation type="submission" date="2021-01" db="EMBL/GenBank/DDBJ databases">
        <title>Genomic Encyclopedia of Type Strains, Phase IV (KMG-IV): sequencing the most valuable type-strain genomes for metagenomic binning, comparative biology and taxonomic classification.</title>
        <authorList>
            <person name="Goeker M."/>
        </authorList>
    </citation>
    <scope>NUCLEOTIDE SEQUENCE [LARGE SCALE GENOMIC DNA]</scope>
    <source>
        <strain evidence="1 2">DSM 105482</strain>
    </source>
</reference>
<proteinExistence type="predicted"/>
<dbReference type="RefSeq" id="WP_204547237.1">
    <property type="nucleotide sequence ID" value="NZ_JAFBFI010000026.1"/>
</dbReference>
<accession>A0ABS2QMX1</accession>
<organism evidence="1 2">
    <name type="scientific">Peribacillus deserti</name>
    <dbReference type="NCBI Taxonomy" id="673318"/>
    <lineage>
        <taxon>Bacteria</taxon>
        <taxon>Bacillati</taxon>
        <taxon>Bacillota</taxon>
        <taxon>Bacilli</taxon>
        <taxon>Bacillales</taxon>
        <taxon>Bacillaceae</taxon>
        <taxon>Peribacillus</taxon>
    </lineage>
</organism>
<gene>
    <name evidence="1" type="ORF">JOC77_003983</name>
</gene>
<evidence type="ECO:0000313" key="2">
    <source>
        <dbReference type="Proteomes" id="UP000823486"/>
    </source>
</evidence>
<keyword evidence="2" id="KW-1185">Reference proteome</keyword>
<dbReference type="EMBL" id="JAFBFI010000026">
    <property type="protein sequence ID" value="MBM7694520.1"/>
    <property type="molecule type" value="Genomic_DNA"/>
</dbReference>
<dbReference type="Proteomes" id="UP000823486">
    <property type="component" value="Unassembled WGS sequence"/>
</dbReference>
<protein>
    <submittedName>
        <fullName evidence="1">Uncharacterized protein</fullName>
    </submittedName>
</protein>
<comment type="caution">
    <text evidence="1">The sequence shown here is derived from an EMBL/GenBank/DDBJ whole genome shotgun (WGS) entry which is preliminary data.</text>
</comment>